<accession>A0ACC2AAM9</accession>
<dbReference type="Proteomes" id="UP001162992">
    <property type="component" value="Chromosome 23"/>
</dbReference>
<organism evidence="1 2">
    <name type="scientific">Diphasiastrum complanatum</name>
    <name type="common">Issler's clubmoss</name>
    <name type="synonym">Lycopodium complanatum</name>
    <dbReference type="NCBI Taxonomy" id="34168"/>
    <lineage>
        <taxon>Eukaryota</taxon>
        <taxon>Viridiplantae</taxon>
        <taxon>Streptophyta</taxon>
        <taxon>Embryophyta</taxon>
        <taxon>Tracheophyta</taxon>
        <taxon>Lycopodiopsida</taxon>
        <taxon>Lycopodiales</taxon>
        <taxon>Lycopodiaceae</taxon>
        <taxon>Lycopodioideae</taxon>
        <taxon>Diphasiastrum</taxon>
    </lineage>
</organism>
<comment type="caution">
    <text evidence="1">The sequence shown here is derived from an EMBL/GenBank/DDBJ whole genome shotgun (WGS) entry which is preliminary data.</text>
</comment>
<sequence>MDMASWVDLRLIVFFFLKRRCQLAMATVVFVIRLLSCNGQRFVIESVSSCPLNLSVLNTYPYVAQQATLQGNQKAQCAGIHGGLNLLVAVYVQKTGNFLLPPDAAASCIQSLDTQLKSEGSNISMTSVCGIGSAVLEQGSTLCPNFDNVSDFIRTIPAGLLGNVNSSCAIGLDSSASCSGCTAAVAKSVIYNTSAPCLDYPNIYAAGVANKAGPLDQNTVSCLFFASFLDSNEHLPTYAIVLVAVTGGLLLCSLLAILVYFLRRKLATEKRRAFIARSLANSSGPSIRPNASLVRFEMDEIKEATKNFSRFNIIGTGGFGNVYKGILKDGTEIAVKRFKNCSPSGDPEFVHEVEMISSVRHKNLLPLVGWCVGSSPLEGHQRIIVFEYMPNGSLQDHISGKFRSTLDLPTRQKIAIGTARGIAYLHNGAQPAIIHRDIKPSNILLDAKFHARVSDFGLARFAPEGVTHMTTGVAGTRGYVAPEYFMYRQLTDKSDVYSFGIVLLELLTGRSTLVSAPAEYAQPVPLSDWVNLMLKAGKLTEILDQSIQISGVEEVVERYIIVGLLCSHTQVSCRPSMAQALKMLEEDISLPVPPDRPIPLTLEASEIEQLASSSSNVSSKGHDKPLSPDGG</sequence>
<keyword evidence="2" id="KW-1185">Reference proteome</keyword>
<evidence type="ECO:0000313" key="2">
    <source>
        <dbReference type="Proteomes" id="UP001162992"/>
    </source>
</evidence>
<dbReference type="EMBL" id="CM055114">
    <property type="protein sequence ID" value="KAJ7514600.1"/>
    <property type="molecule type" value="Genomic_DNA"/>
</dbReference>
<gene>
    <name evidence="1" type="ORF">O6H91_23G051600</name>
</gene>
<evidence type="ECO:0000313" key="1">
    <source>
        <dbReference type="EMBL" id="KAJ7514600.1"/>
    </source>
</evidence>
<name>A0ACC2AAM9_DIPCM</name>
<reference evidence="2" key="1">
    <citation type="journal article" date="2024" name="Proc. Natl. Acad. Sci. U.S.A.">
        <title>Extraordinary preservation of gene collinearity over three hundred million years revealed in homosporous lycophytes.</title>
        <authorList>
            <person name="Li C."/>
            <person name="Wickell D."/>
            <person name="Kuo L.Y."/>
            <person name="Chen X."/>
            <person name="Nie B."/>
            <person name="Liao X."/>
            <person name="Peng D."/>
            <person name="Ji J."/>
            <person name="Jenkins J."/>
            <person name="Williams M."/>
            <person name="Shu S."/>
            <person name="Plott C."/>
            <person name="Barry K."/>
            <person name="Rajasekar S."/>
            <person name="Grimwood J."/>
            <person name="Han X."/>
            <person name="Sun S."/>
            <person name="Hou Z."/>
            <person name="He W."/>
            <person name="Dai G."/>
            <person name="Sun C."/>
            <person name="Schmutz J."/>
            <person name="Leebens-Mack J.H."/>
            <person name="Li F.W."/>
            <person name="Wang L."/>
        </authorList>
    </citation>
    <scope>NUCLEOTIDE SEQUENCE [LARGE SCALE GENOMIC DNA]</scope>
    <source>
        <strain evidence="2">cv. PW_Plant_1</strain>
    </source>
</reference>
<proteinExistence type="predicted"/>
<protein>
    <submittedName>
        <fullName evidence="1">Uncharacterized protein</fullName>
    </submittedName>
</protein>